<evidence type="ECO:0000313" key="3">
    <source>
        <dbReference type="Proteomes" id="UP000658382"/>
    </source>
</evidence>
<reference evidence="2" key="2">
    <citation type="submission" date="2020-09" db="EMBL/GenBank/DDBJ databases">
        <authorList>
            <person name="Sun Q."/>
            <person name="Ohkuma M."/>
        </authorList>
    </citation>
    <scope>NUCLEOTIDE SEQUENCE</scope>
    <source>
        <strain evidence="2">JCM 12580</strain>
    </source>
</reference>
<sequence length="202" mass="22649">MISMGEEVLHSREIKLRLIDMEYQGLSGEELKKEIQRLYVEEYGEKLPADIDIFSSSEANSLEGGKSGYDGTAIHFKSKENGIDEVYIISQGSQGGEDWEYNIKAMLAGQDIGQAEATDKFVSEAKKRFGAGDSTSMIGLSHSLAHNNNTTAHLLYDTFDQVYSVNGAQTNFYQIYNNKKAVGLDRTGVFFRFDLFRRTTLQ</sequence>
<dbReference type="EMBL" id="BMNQ01000111">
    <property type="protein sequence ID" value="GGK09524.1"/>
    <property type="molecule type" value="Genomic_DNA"/>
</dbReference>
<accession>A0A917Q331</accession>
<dbReference type="InterPro" id="IPR046742">
    <property type="entry name" value="DUF6792"/>
</dbReference>
<dbReference type="RefSeq" id="WP_188634408.1">
    <property type="nucleotide sequence ID" value="NZ_BMNQ01000111.1"/>
</dbReference>
<evidence type="ECO:0000259" key="1">
    <source>
        <dbReference type="Pfam" id="PF20591"/>
    </source>
</evidence>
<evidence type="ECO:0000313" key="2">
    <source>
        <dbReference type="EMBL" id="GGK09524.1"/>
    </source>
</evidence>
<reference evidence="2" key="1">
    <citation type="journal article" date="2014" name="Int. J. Syst. Evol. Microbiol.">
        <title>Complete genome sequence of Corynebacterium casei LMG S-19264T (=DSM 44701T), isolated from a smear-ripened cheese.</title>
        <authorList>
            <consortium name="US DOE Joint Genome Institute (JGI-PGF)"/>
            <person name="Walter F."/>
            <person name="Albersmeier A."/>
            <person name="Kalinowski J."/>
            <person name="Ruckert C."/>
        </authorList>
    </citation>
    <scope>NUCLEOTIDE SEQUENCE</scope>
    <source>
        <strain evidence="2">JCM 12580</strain>
    </source>
</reference>
<feature type="domain" description="DUF6792" evidence="1">
    <location>
        <begin position="22"/>
        <end position="178"/>
    </location>
</feature>
<dbReference type="Pfam" id="PF20591">
    <property type="entry name" value="DUF6792"/>
    <property type="match status" value="1"/>
</dbReference>
<protein>
    <recommendedName>
        <fullName evidence="1">DUF6792 domain-containing protein</fullName>
    </recommendedName>
</protein>
<proteinExistence type="predicted"/>
<comment type="caution">
    <text evidence="2">The sequence shown here is derived from an EMBL/GenBank/DDBJ whole genome shotgun (WGS) entry which is preliminary data.</text>
</comment>
<gene>
    <name evidence="2" type="ORF">GCM10007063_35000</name>
</gene>
<name>A0A917Q331_9BACI</name>
<keyword evidence="3" id="KW-1185">Reference proteome</keyword>
<dbReference type="Proteomes" id="UP000658382">
    <property type="component" value="Unassembled WGS sequence"/>
</dbReference>
<dbReference type="AlphaFoldDB" id="A0A917Q331"/>
<organism evidence="2 3">
    <name type="scientific">Lentibacillus kapialis</name>
    <dbReference type="NCBI Taxonomy" id="340214"/>
    <lineage>
        <taxon>Bacteria</taxon>
        <taxon>Bacillati</taxon>
        <taxon>Bacillota</taxon>
        <taxon>Bacilli</taxon>
        <taxon>Bacillales</taxon>
        <taxon>Bacillaceae</taxon>
        <taxon>Lentibacillus</taxon>
    </lineage>
</organism>